<sequence>MEAHLGGGDALGAGWVSGDVYGWLLMLEKVVDGSSNMVVVTDAQRRIRWVNATYTRVTGWTLEEAMGRRPRELLHGPQTDAEELSRLTQRLNQRDSVGSVELVNYKKSGEPYIVSLSIEPLYDSRGDLQAYLSIQTDVTERRRLEREALELGQRLKVAQRLARLGRIECDPQHGQPAWSGEVFRILGLEPDGQPRGFEHLLAHAHEDDQVAVRRALAAGDASGQEVEVEFGVTGVHGGRRWVRCRGRQTPGFCGSMMAWTVQDVTIYHTRLDERRRLNEVLNRQVAERTRKLEASNQALAEFSYALSHDLRAPLRHLSSFATLLQDELAESGPCPDSVRLYADKINQAAGKMQRLIEGLLSFARFGREGLSLAPMDMGALVGELVAELRGGTAGREVRWQVQASMPTVLCDPILLREVWANLLDNALKYSGHREVSVVEIACEPHEDGWLFSVRDNGIGFDTAYADKLFGMFQRLHRDTRFGGEGIGLALVRRIVQSHGGRIWADARVNEGATFFVYLPSEPPLREPVPEVDAVSPPSVM</sequence>
<dbReference type="PANTHER" id="PTHR42878">
    <property type="entry name" value="TWO-COMPONENT HISTIDINE KINASE"/>
    <property type="match status" value="1"/>
</dbReference>
<protein>
    <recommendedName>
        <fullName evidence="2">histidine kinase</fullName>
        <ecNumber evidence="2">2.7.13.3</ecNumber>
    </recommendedName>
</protein>
<evidence type="ECO:0000259" key="8">
    <source>
        <dbReference type="PROSITE" id="PS50112"/>
    </source>
</evidence>
<dbReference type="EC" id="2.7.13.3" evidence="2"/>
<evidence type="ECO:0000313" key="10">
    <source>
        <dbReference type="EMBL" id="GLS12674.1"/>
    </source>
</evidence>
<name>A0ABQ6C101_9BURK</name>
<dbReference type="Gene3D" id="3.30.450.20">
    <property type="entry name" value="PAS domain"/>
    <property type="match status" value="2"/>
</dbReference>
<gene>
    <name evidence="10" type="ORF">GCM10007935_01000</name>
</gene>
<dbReference type="Gene3D" id="1.10.287.130">
    <property type="match status" value="1"/>
</dbReference>
<evidence type="ECO:0000256" key="1">
    <source>
        <dbReference type="ARBA" id="ARBA00000085"/>
    </source>
</evidence>
<dbReference type="Pfam" id="PF08447">
    <property type="entry name" value="PAS_3"/>
    <property type="match status" value="1"/>
</dbReference>
<dbReference type="InterPro" id="IPR036890">
    <property type="entry name" value="HATPase_C_sf"/>
</dbReference>
<dbReference type="SUPFAM" id="SSF47384">
    <property type="entry name" value="Homodimeric domain of signal transducing histidine kinase"/>
    <property type="match status" value="1"/>
</dbReference>
<evidence type="ECO:0000256" key="2">
    <source>
        <dbReference type="ARBA" id="ARBA00012438"/>
    </source>
</evidence>
<dbReference type="InterPro" id="IPR013655">
    <property type="entry name" value="PAS_fold_3"/>
</dbReference>
<feature type="domain" description="PAC" evidence="9">
    <location>
        <begin position="98"/>
        <end position="150"/>
    </location>
</feature>
<feature type="domain" description="Histidine kinase" evidence="7">
    <location>
        <begin position="305"/>
        <end position="522"/>
    </location>
</feature>
<dbReference type="SUPFAM" id="SSF55874">
    <property type="entry name" value="ATPase domain of HSP90 chaperone/DNA topoisomerase II/histidine kinase"/>
    <property type="match status" value="1"/>
</dbReference>
<dbReference type="Pfam" id="PF02518">
    <property type="entry name" value="HATPase_c"/>
    <property type="match status" value="1"/>
</dbReference>
<dbReference type="InterPro" id="IPR013656">
    <property type="entry name" value="PAS_4"/>
</dbReference>
<dbReference type="InterPro" id="IPR000700">
    <property type="entry name" value="PAS-assoc_C"/>
</dbReference>
<dbReference type="Pfam" id="PF08448">
    <property type="entry name" value="PAS_4"/>
    <property type="match status" value="1"/>
</dbReference>
<dbReference type="SMART" id="SM00086">
    <property type="entry name" value="PAC"/>
    <property type="match status" value="1"/>
</dbReference>
<dbReference type="SMART" id="SM00091">
    <property type="entry name" value="PAS"/>
    <property type="match status" value="2"/>
</dbReference>
<dbReference type="InterPro" id="IPR036097">
    <property type="entry name" value="HisK_dim/P_sf"/>
</dbReference>
<dbReference type="PANTHER" id="PTHR42878:SF15">
    <property type="entry name" value="BACTERIOPHYTOCHROME"/>
    <property type="match status" value="1"/>
</dbReference>
<dbReference type="PROSITE" id="PS50112">
    <property type="entry name" value="PAS"/>
    <property type="match status" value="1"/>
</dbReference>
<dbReference type="InterPro" id="IPR035965">
    <property type="entry name" value="PAS-like_dom_sf"/>
</dbReference>
<dbReference type="InterPro" id="IPR003594">
    <property type="entry name" value="HATPase_dom"/>
</dbReference>
<dbReference type="InterPro" id="IPR001610">
    <property type="entry name" value="PAC"/>
</dbReference>
<dbReference type="InterPro" id="IPR050351">
    <property type="entry name" value="BphY/WalK/GraS-like"/>
</dbReference>
<evidence type="ECO:0000256" key="4">
    <source>
        <dbReference type="ARBA" id="ARBA00022679"/>
    </source>
</evidence>
<dbReference type="InterPro" id="IPR003661">
    <property type="entry name" value="HisK_dim/P_dom"/>
</dbReference>
<dbReference type="Proteomes" id="UP001156903">
    <property type="component" value="Unassembled WGS sequence"/>
</dbReference>
<dbReference type="PROSITE" id="PS50109">
    <property type="entry name" value="HIS_KIN"/>
    <property type="match status" value="1"/>
</dbReference>
<accession>A0ABQ6C101</accession>
<dbReference type="PRINTS" id="PR00344">
    <property type="entry name" value="BCTRLSENSOR"/>
</dbReference>
<dbReference type="InterPro" id="IPR000014">
    <property type="entry name" value="PAS"/>
</dbReference>
<keyword evidence="5" id="KW-0418">Kinase</keyword>
<dbReference type="NCBIfam" id="TIGR00229">
    <property type="entry name" value="sensory_box"/>
    <property type="match status" value="1"/>
</dbReference>
<dbReference type="PROSITE" id="PS50113">
    <property type="entry name" value="PAC"/>
    <property type="match status" value="1"/>
</dbReference>
<keyword evidence="3" id="KW-0597">Phosphoprotein</keyword>
<comment type="caution">
    <text evidence="10">The sequence shown here is derived from an EMBL/GenBank/DDBJ whole genome shotgun (WGS) entry which is preliminary data.</text>
</comment>
<evidence type="ECO:0000256" key="5">
    <source>
        <dbReference type="ARBA" id="ARBA00022777"/>
    </source>
</evidence>
<organism evidence="10 11">
    <name type="scientific">Hydrogenophaga electricum</name>
    <dbReference type="NCBI Taxonomy" id="1230953"/>
    <lineage>
        <taxon>Bacteria</taxon>
        <taxon>Pseudomonadati</taxon>
        <taxon>Pseudomonadota</taxon>
        <taxon>Betaproteobacteria</taxon>
        <taxon>Burkholderiales</taxon>
        <taxon>Comamonadaceae</taxon>
        <taxon>Hydrogenophaga</taxon>
    </lineage>
</organism>
<dbReference type="Gene3D" id="3.30.565.10">
    <property type="entry name" value="Histidine kinase-like ATPase, C-terminal domain"/>
    <property type="match status" value="1"/>
</dbReference>
<evidence type="ECO:0000313" key="11">
    <source>
        <dbReference type="Proteomes" id="UP001156903"/>
    </source>
</evidence>
<evidence type="ECO:0000256" key="6">
    <source>
        <dbReference type="ARBA" id="ARBA00023136"/>
    </source>
</evidence>
<keyword evidence="6" id="KW-0472">Membrane</keyword>
<evidence type="ECO:0000259" key="7">
    <source>
        <dbReference type="PROSITE" id="PS50109"/>
    </source>
</evidence>
<dbReference type="CDD" id="cd00130">
    <property type="entry name" value="PAS"/>
    <property type="match status" value="1"/>
</dbReference>
<dbReference type="SMART" id="SM00388">
    <property type="entry name" value="HisKA"/>
    <property type="match status" value="1"/>
</dbReference>
<dbReference type="InterPro" id="IPR004358">
    <property type="entry name" value="Sig_transdc_His_kin-like_C"/>
</dbReference>
<dbReference type="Pfam" id="PF00512">
    <property type="entry name" value="HisKA"/>
    <property type="match status" value="1"/>
</dbReference>
<evidence type="ECO:0000259" key="9">
    <source>
        <dbReference type="PROSITE" id="PS50113"/>
    </source>
</evidence>
<dbReference type="SMART" id="SM00387">
    <property type="entry name" value="HATPase_c"/>
    <property type="match status" value="1"/>
</dbReference>
<dbReference type="InterPro" id="IPR005467">
    <property type="entry name" value="His_kinase_dom"/>
</dbReference>
<reference evidence="11" key="1">
    <citation type="journal article" date="2019" name="Int. J. Syst. Evol. Microbiol.">
        <title>The Global Catalogue of Microorganisms (GCM) 10K type strain sequencing project: providing services to taxonomists for standard genome sequencing and annotation.</title>
        <authorList>
            <consortium name="The Broad Institute Genomics Platform"/>
            <consortium name="The Broad Institute Genome Sequencing Center for Infectious Disease"/>
            <person name="Wu L."/>
            <person name="Ma J."/>
        </authorList>
    </citation>
    <scope>NUCLEOTIDE SEQUENCE [LARGE SCALE GENOMIC DNA]</scope>
    <source>
        <strain evidence="11">NBRC 109341</strain>
    </source>
</reference>
<evidence type="ECO:0000256" key="3">
    <source>
        <dbReference type="ARBA" id="ARBA00022553"/>
    </source>
</evidence>
<dbReference type="EMBL" id="BSPB01000001">
    <property type="protein sequence ID" value="GLS12674.1"/>
    <property type="molecule type" value="Genomic_DNA"/>
</dbReference>
<keyword evidence="4" id="KW-0808">Transferase</keyword>
<proteinExistence type="predicted"/>
<keyword evidence="11" id="KW-1185">Reference proteome</keyword>
<comment type="catalytic activity">
    <reaction evidence="1">
        <text>ATP + protein L-histidine = ADP + protein N-phospho-L-histidine.</text>
        <dbReference type="EC" id="2.7.13.3"/>
    </reaction>
</comment>
<feature type="domain" description="PAS" evidence="8">
    <location>
        <begin position="27"/>
        <end position="75"/>
    </location>
</feature>
<dbReference type="SUPFAM" id="SSF55785">
    <property type="entry name" value="PYP-like sensor domain (PAS domain)"/>
    <property type="match status" value="2"/>
</dbReference>
<dbReference type="CDD" id="cd00082">
    <property type="entry name" value="HisKA"/>
    <property type="match status" value="1"/>
</dbReference>